<dbReference type="RefSeq" id="WP_009628095.1">
    <property type="nucleotide sequence ID" value="NZ_VBTY01000138.1"/>
</dbReference>
<reference evidence="2" key="1">
    <citation type="submission" date="2019-05" db="EMBL/GenBank/DDBJ databases">
        <title>Whole genome sequencing of Pseudanabaena catenata USMAC16.</title>
        <authorList>
            <person name="Khan Z."/>
            <person name="Omar W.M."/>
            <person name="Convey P."/>
            <person name="Merican F."/>
            <person name="Najimudin N."/>
        </authorList>
    </citation>
    <scope>NUCLEOTIDE SEQUENCE</scope>
    <source>
        <strain evidence="2">USMAC16</strain>
    </source>
</reference>
<proteinExistence type="predicted"/>
<feature type="signal peptide" evidence="1">
    <location>
        <begin position="1"/>
        <end position="23"/>
    </location>
</feature>
<accession>A0A9X4RIC8</accession>
<name>A0A9X4RIC8_9CYAN</name>
<keyword evidence="1" id="KW-0732">Signal</keyword>
<comment type="caution">
    <text evidence="2">The sequence shown here is derived from an EMBL/GenBank/DDBJ whole genome shotgun (WGS) entry which is preliminary data.</text>
</comment>
<dbReference type="AlphaFoldDB" id="A0A9X4RIC8"/>
<evidence type="ECO:0008006" key="4">
    <source>
        <dbReference type="Google" id="ProtNLM"/>
    </source>
</evidence>
<evidence type="ECO:0000313" key="3">
    <source>
        <dbReference type="Proteomes" id="UP001152872"/>
    </source>
</evidence>
<feature type="chain" id="PRO_5040773577" description="Spore coat protein U domain-containing protein" evidence="1">
    <location>
        <begin position="24"/>
        <end position="149"/>
    </location>
</feature>
<dbReference type="Proteomes" id="UP001152872">
    <property type="component" value="Unassembled WGS sequence"/>
</dbReference>
<sequence>MRKLIFVALAAIIPSLSPCEAFAQLSLTCPSTGSLALSGQYTFITATPAQCSLVVDNTVSSIGVTISLSNAVLTSISGSAKTNPSGTTTTAQLTYSNSGNKSVSQNASITDTFSGSTTTPMAISMQSTRLNKFFAGTYMYGVTINITSP</sequence>
<gene>
    <name evidence="2" type="ORF">FEV09_15455</name>
</gene>
<evidence type="ECO:0000313" key="2">
    <source>
        <dbReference type="EMBL" id="MDG3495943.1"/>
    </source>
</evidence>
<keyword evidence="3" id="KW-1185">Reference proteome</keyword>
<dbReference type="EMBL" id="VBTY01000138">
    <property type="protein sequence ID" value="MDG3495943.1"/>
    <property type="molecule type" value="Genomic_DNA"/>
</dbReference>
<protein>
    <recommendedName>
        <fullName evidence="4">Spore coat protein U domain-containing protein</fullName>
    </recommendedName>
</protein>
<organism evidence="2 3">
    <name type="scientific">Pseudanabaena catenata USMAC16</name>
    <dbReference type="NCBI Taxonomy" id="1855837"/>
    <lineage>
        <taxon>Bacteria</taxon>
        <taxon>Bacillati</taxon>
        <taxon>Cyanobacteriota</taxon>
        <taxon>Cyanophyceae</taxon>
        <taxon>Pseudanabaenales</taxon>
        <taxon>Pseudanabaenaceae</taxon>
        <taxon>Pseudanabaena</taxon>
    </lineage>
</organism>
<evidence type="ECO:0000256" key="1">
    <source>
        <dbReference type="SAM" id="SignalP"/>
    </source>
</evidence>